<protein>
    <submittedName>
        <fullName evidence="2">Uncharacterized protein</fullName>
    </submittedName>
</protein>
<organism evidence="2">
    <name type="scientific">Absidia glauca</name>
    <name type="common">Pin mould</name>
    <dbReference type="NCBI Taxonomy" id="4829"/>
    <lineage>
        <taxon>Eukaryota</taxon>
        <taxon>Fungi</taxon>
        <taxon>Fungi incertae sedis</taxon>
        <taxon>Mucoromycota</taxon>
        <taxon>Mucoromycotina</taxon>
        <taxon>Mucoromycetes</taxon>
        <taxon>Mucorales</taxon>
        <taxon>Cunninghamellaceae</taxon>
        <taxon>Absidia</taxon>
    </lineage>
</organism>
<evidence type="ECO:0000313" key="2">
    <source>
        <dbReference type="EMBL" id="SAM02770.1"/>
    </source>
</evidence>
<proteinExistence type="predicted"/>
<reference evidence="2" key="1">
    <citation type="submission" date="2016-04" db="EMBL/GenBank/DDBJ databases">
        <authorList>
            <person name="Evans L.H."/>
            <person name="Alamgir A."/>
            <person name="Owens N."/>
            <person name="Weber N.D."/>
            <person name="Virtaneva K."/>
            <person name="Barbian K."/>
            <person name="Babar A."/>
            <person name="Rosenke K."/>
        </authorList>
    </citation>
    <scope>NUCLEOTIDE SEQUENCE [LARGE SCALE GENOMIC DNA]</scope>
    <source>
        <strain evidence="2">CBS 101.48</strain>
    </source>
</reference>
<accession>A0A163KZF4</accession>
<name>A0A163KZF4_ABSGL</name>
<keyword evidence="3" id="KW-1185">Reference proteome</keyword>
<dbReference type="EMBL" id="LT554016">
    <property type="protein sequence ID" value="SAM02770.1"/>
    <property type="molecule type" value="Genomic_DNA"/>
</dbReference>
<evidence type="ECO:0000256" key="1">
    <source>
        <dbReference type="SAM" id="MobiDB-lite"/>
    </source>
</evidence>
<sequence length="101" mass="10925">MERQSATMKWKQAYSDDGSTEGSSSCDTSLPPFSSLFPPAKASQLVGVSSLSSQKAASEQDRAITHAEVITPIVPFFYHHVGFGMESCMKVAELAQQENPL</sequence>
<evidence type="ECO:0000313" key="3">
    <source>
        <dbReference type="Proteomes" id="UP000078561"/>
    </source>
</evidence>
<dbReference type="InParanoid" id="A0A163KZF4"/>
<gene>
    <name evidence="2" type="primary">ABSGL_08586.1 scaffold 10421</name>
</gene>
<dbReference type="AlphaFoldDB" id="A0A163KZF4"/>
<feature type="region of interest" description="Disordered" evidence="1">
    <location>
        <begin position="1"/>
        <end position="31"/>
    </location>
</feature>
<dbReference type="OrthoDB" id="2290936at2759"/>
<dbReference type="Proteomes" id="UP000078561">
    <property type="component" value="Unassembled WGS sequence"/>
</dbReference>